<evidence type="ECO:0000256" key="4">
    <source>
        <dbReference type="ARBA" id="ARBA00022729"/>
    </source>
</evidence>
<feature type="domain" description="Spore germination protein N-terminal" evidence="10">
    <location>
        <begin position="25"/>
        <end position="196"/>
    </location>
</feature>
<reference evidence="11 12" key="1">
    <citation type="submission" date="2016-11" db="EMBL/GenBank/DDBJ databases">
        <authorList>
            <person name="Jaros S."/>
            <person name="Januszkiewicz K."/>
            <person name="Wedrychowicz H."/>
        </authorList>
    </citation>
    <scope>NUCLEOTIDE SEQUENCE [LARGE SCALE GENOMIC DNA]</scope>
    <source>
        <strain evidence="11 12">DSM 21864</strain>
    </source>
</reference>
<dbReference type="NCBIfam" id="TIGR02887">
    <property type="entry name" value="spore_ger_x_C"/>
    <property type="match status" value="1"/>
</dbReference>
<dbReference type="InterPro" id="IPR008844">
    <property type="entry name" value="Spore_GerAC-like"/>
</dbReference>
<keyword evidence="8" id="KW-0175">Coiled coil</keyword>
<dbReference type="Proteomes" id="UP000184080">
    <property type="component" value="Unassembled WGS sequence"/>
</dbReference>
<evidence type="ECO:0000256" key="6">
    <source>
        <dbReference type="ARBA" id="ARBA00023139"/>
    </source>
</evidence>
<dbReference type="InterPro" id="IPR046953">
    <property type="entry name" value="Spore_GerAC-like_C"/>
</dbReference>
<evidence type="ECO:0000256" key="8">
    <source>
        <dbReference type="SAM" id="Coils"/>
    </source>
</evidence>
<name>A0A1M6F5V4_9CLOT</name>
<dbReference type="Pfam" id="PF25198">
    <property type="entry name" value="Spore_GerAC_N"/>
    <property type="match status" value="1"/>
</dbReference>
<dbReference type="InterPro" id="IPR057336">
    <property type="entry name" value="GerAC_N"/>
</dbReference>
<evidence type="ECO:0000259" key="10">
    <source>
        <dbReference type="Pfam" id="PF25198"/>
    </source>
</evidence>
<evidence type="ECO:0000256" key="5">
    <source>
        <dbReference type="ARBA" id="ARBA00023136"/>
    </source>
</evidence>
<feature type="domain" description="Spore germination GerAC-like C-terminal" evidence="9">
    <location>
        <begin position="209"/>
        <end position="374"/>
    </location>
</feature>
<comment type="subcellular location">
    <subcellularLocation>
        <location evidence="1">Membrane</location>
        <topology evidence="1">Lipid-anchor</topology>
    </subcellularLocation>
</comment>
<feature type="coiled-coil region" evidence="8">
    <location>
        <begin position="299"/>
        <end position="326"/>
    </location>
</feature>
<keyword evidence="6" id="KW-0564">Palmitate</keyword>
<dbReference type="PANTHER" id="PTHR35789">
    <property type="entry name" value="SPORE GERMINATION PROTEIN B3"/>
    <property type="match status" value="1"/>
</dbReference>
<gene>
    <name evidence="11" type="ORF">SAMN05444401_1817</name>
</gene>
<comment type="similarity">
    <text evidence="2">Belongs to the GerABKC lipoprotein family.</text>
</comment>
<evidence type="ECO:0000256" key="3">
    <source>
        <dbReference type="ARBA" id="ARBA00022544"/>
    </source>
</evidence>
<dbReference type="PROSITE" id="PS51257">
    <property type="entry name" value="PROKAR_LIPOPROTEIN"/>
    <property type="match status" value="1"/>
</dbReference>
<evidence type="ECO:0000259" key="9">
    <source>
        <dbReference type="Pfam" id="PF05504"/>
    </source>
</evidence>
<dbReference type="Pfam" id="PF05504">
    <property type="entry name" value="Spore_GerAC"/>
    <property type="match status" value="1"/>
</dbReference>
<dbReference type="Gene3D" id="3.30.300.210">
    <property type="entry name" value="Nutrient germinant receptor protein C, domain 3"/>
    <property type="match status" value="1"/>
</dbReference>
<dbReference type="EMBL" id="FQZO01000002">
    <property type="protein sequence ID" value="SHI93061.1"/>
    <property type="molecule type" value="Genomic_DNA"/>
</dbReference>
<keyword evidence="12" id="KW-1185">Reference proteome</keyword>
<evidence type="ECO:0000256" key="1">
    <source>
        <dbReference type="ARBA" id="ARBA00004635"/>
    </source>
</evidence>
<evidence type="ECO:0000256" key="7">
    <source>
        <dbReference type="ARBA" id="ARBA00023288"/>
    </source>
</evidence>
<dbReference type="InterPro" id="IPR038501">
    <property type="entry name" value="Spore_GerAC_C_sf"/>
</dbReference>
<keyword evidence="4" id="KW-0732">Signal</keyword>
<protein>
    <submittedName>
        <fullName evidence="11">Germination protein, Ger(X)C family</fullName>
    </submittedName>
</protein>
<dbReference type="GO" id="GO:0009847">
    <property type="term" value="P:spore germination"/>
    <property type="evidence" value="ECO:0007669"/>
    <property type="project" value="InterPro"/>
</dbReference>
<accession>A0A1M6F5V4</accession>
<proteinExistence type="inferred from homology"/>
<dbReference type="PANTHER" id="PTHR35789:SF1">
    <property type="entry name" value="SPORE GERMINATION PROTEIN B3"/>
    <property type="match status" value="1"/>
</dbReference>
<dbReference type="AlphaFoldDB" id="A0A1M6F5V4"/>
<organism evidence="11 12">
    <name type="scientific">Clostridium amylolyticum</name>
    <dbReference type="NCBI Taxonomy" id="1121298"/>
    <lineage>
        <taxon>Bacteria</taxon>
        <taxon>Bacillati</taxon>
        <taxon>Bacillota</taxon>
        <taxon>Clostridia</taxon>
        <taxon>Eubacteriales</taxon>
        <taxon>Clostridiaceae</taxon>
        <taxon>Clostridium</taxon>
    </lineage>
</organism>
<evidence type="ECO:0000313" key="12">
    <source>
        <dbReference type="Proteomes" id="UP000184080"/>
    </source>
</evidence>
<keyword evidence="7" id="KW-0449">Lipoprotein</keyword>
<keyword evidence="5" id="KW-0472">Membrane</keyword>
<evidence type="ECO:0000256" key="2">
    <source>
        <dbReference type="ARBA" id="ARBA00007886"/>
    </source>
</evidence>
<sequence>MRWKRSVSIIVLLFITTFIFSGCWDYKETEKLDVVIGIAIDKEDFTNEYIITGEIASPSTGERQSKYQSKIYSAKGKSILEATRNFIPQTGRRTFWSNSNILILSKKIVEKDISKVLEWLYRESEIRGDLMTLVSNKSTAREILEKGQNPDTIRSIEIAYALNNNKHIGTYPKTQLSKLVDNLKSKESTVLIPLIDLINEEKKVGFQVMGSAILQQKKVIGYLKPEETQAALLLRNDIKHAVMVIDDSDNGGGNITIILYNPKIQIKPIDKNGELELNITLKSSIDLNEITIDVDLTKKEEEENIRKQCENALKKQLNNIINLSKNQYKADIFDFYYKIEAKTPSYIKKIKSGWEETYLQSKINIDVNLDIRSTKLIINPIRGGMKP</sequence>
<keyword evidence="3" id="KW-0309">Germination</keyword>
<dbReference type="STRING" id="1121298.SAMN05444401_1817"/>
<dbReference type="GO" id="GO:0016020">
    <property type="term" value="C:membrane"/>
    <property type="evidence" value="ECO:0007669"/>
    <property type="project" value="UniProtKB-SubCell"/>
</dbReference>
<evidence type="ECO:0000313" key="11">
    <source>
        <dbReference type="EMBL" id="SHI93061.1"/>
    </source>
</evidence>